<sequence>MPHFRLETNVPQDKIPADLSAKLCGVLAKSLGKPINYCVATVVGGVNMSWGGTSEPAAQATLMSIGALGVEENKKHAKALYEIVNKSIGIPLDRMYINFFDWPTSAVGYNGTTFHEIFGG</sequence>
<evidence type="ECO:0000256" key="10">
    <source>
        <dbReference type="ARBA" id="ARBA00041631"/>
    </source>
</evidence>
<dbReference type="InterPro" id="IPR001398">
    <property type="entry name" value="Macrophage_inhib_fac"/>
</dbReference>
<evidence type="ECO:0000256" key="3">
    <source>
        <dbReference type="ARBA" id="ARBA00022514"/>
    </source>
</evidence>
<dbReference type="OrthoDB" id="255819at2759"/>
<dbReference type="GO" id="GO:0005125">
    <property type="term" value="F:cytokine activity"/>
    <property type="evidence" value="ECO:0007669"/>
    <property type="project" value="UniProtKB-KW"/>
</dbReference>
<dbReference type="EMBL" id="GALX01002645">
    <property type="protein sequence ID" value="JAB65821.1"/>
    <property type="molecule type" value="Transcribed_RNA"/>
</dbReference>
<evidence type="ECO:0000256" key="8">
    <source>
        <dbReference type="ARBA" id="ARBA00038932"/>
    </source>
</evidence>
<dbReference type="EC" id="5.3.2.1" evidence="9"/>
<reference evidence="13" key="1">
    <citation type="submission" date="2013-07" db="EMBL/GenBank/DDBJ databases">
        <title>Midgut Transcriptome Profiling of Anoplphora glabripennis, a Lignocellulose Degrading, Wood-Boring Cerambycid.</title>
        <authorList>
            <person name="Scully E.D."/>
            <person name="Hoover K."/>
            <person name="Carlson J.E."/>
            <person name="Tien M."/>
            <person name="Geib S.M."/>
        </authorList>
    </citation>
    <scope>NUCLEOTIDE SEQUENCE</scope>
</reference>
<evidence type="ECO:0000256" key="2">
    <source>
        <dbReference type="ARBA" id="ARBA00005851"/>
    </source>
</evidence>
<gene>
    <name evidence="13" type="primary">MIFH</name>
</gene>
<evidence type="ECO:0000313" key="13">
    <source>
        <dbReference type="EMBL" id="JAB65821.1"/>
    </source>
</evidence>
<evidence type="ECO:0000256" key="7">
    <source>
        <dbReference type="ARBA" id="ARBA00036823"/>
    </source>
</evidence>
<keyword evidence="4" id="KW-0964">Secreted</keyword>
<proteinExistence type="inferred from homology"/>
<organism evidence="13">
    <name type="scientific">Anoplophora glabripennis</name>
    <name type="common">Asian longhorn beetle</name>
    <name type="synonym">Anoplophora nobilis</name>
    <dbReference type="NCBI Taxonomy" id="217634"/>
    <lineage>
        <taxon>Eukaryota</taxon>
        <taxon>Metazoa</taxon>
        <taxon>Ecdysozoa</taxon>
        <taxon>Arthropoda</taxon>
        <taxon>Hexapoda</taxon>
        <taxon>Insecta</taxon>
        <taxon>Pterygota</taxon>
        <taxon>Neoptera</taxon>
        <taxon>Endopterygota</taxon>
        <taxon>Coleoptera</taxon>
        <taxon>Polyphaga</taxon>
        <taxon>Cucujiformia</taxon>
        <taxon>Chrysomeloidea</taxon>
        <taxon>Cerambycidae</taxon>
        <taxon>Lamiinae</taxon>
        <taxon>Lamiini</taxon>
        <taxon>Anoplophora</taxon>
    </lineage>
</organism>
<evidence type="ECO:0000256" key="12">
    <source>
        <dbReference type="ARBA" id="ARBA00042730"/>
    </source>
</evidence>
<evidence type="ECO:0000256" key="5">
    <source>
        <dbReference type="ARBA" id="ARBA00023235"/>
    </source>
</evidence>
<dbReference type="GO" id="GO:0005615">
    <property type="term" value="C:extracellular space"/>
    <property type="evidence" value="ECO:0007669"/>
    <property type="project" value="UniProtKB-KW"/>
</dbReference>
<dbReference type="Gene3D" id="3.30.429.10">
    <property type="entry name" value="Macrophage Migration Inhibitory Factor"/>
    <property type="match status" value="1"/>
</dbReference>
<comment type="catalytic activity">
    <reaction evidence="7">
        <text>L-dopachrome = 5,6-dihydroxyindole-2-carboxylate</text>
        <dbReference type="Rhea" id="RHEA:13041"/>
        <dbReference type="ChEBI" id="CHEBI:16875"/>
        <dbReference type="ChEBI" id="CHEBI:57509"/>
        <dbReference type="EC" id="5.3.3.12"/>
    </reaction>
</comment>
<dbReference type="Pfam" id="PF01187">
    <property type="entry name" value="MIF"/>
    <property type="match status" value="1"/>
</dbReference>
<accession>V5I9N1</accession>
<dbReference type="GO" id="GO:0050178">
    <property type="term" value="F:phenylpyruvate tautomerase activity"/>
    <property type="evidence" value="ECO:0007669"/>
    <property type="project" value="UniProtKB-EC"/>
</dbReference>
<comment type="similarity">
    <text evidence="2">Belongs to the MIF family.</text>
</comment>
<dbReference type="InterPro" id="IPR014347">
    <property type="entry name" value="Tautomerase/MIF_sf"/>
</dbReference>
<evidence type="ECO:0000256" key="4">
    <source>
        <dbReference type="ARBA" id="ARBA00022525"/>
    </source>
</evidence>
<dbReference type="SUPFAM" id="SSF55331">
    <property type="entry name" value="Tautomerase/MIF"/>
    <property type="match status" value="1"/>
</dbReference>
<dbReference type="GO" id="GO:0004167">
    <property type="term" value="F:dopachrome isomerase activity"/>
    <property type="evidence" value="ECO:0007669"/>
    <property type="project" value="UniProtKB-EC"/>
</dbReference>
<dbReference type="EC" id="5.3.3.12" evidence="8"/>
<comment type="subcellular location">
    <subcellularLocation>
        <location evidence="1">Secreted</location>
    </subcellularLocation>
</comment>
<dbReference type="AlphaFoldDB" id="V5I9N1"/>
<evidence type="ECO:0000256" key="11">
    <source>
        <dbReference type="ARBA" id="ARBA00041912"/>
    </source>
</evidence>
<protein>
    <recommendedName>
        <fullName evidence="12">L-dopachrome isomerase</fullName>
        <ecNumber evidence="9">5.3.2.1</ecNumber>
        <ecNumber evidence="8">5.3.3.12</ecNumber>
    </recommendedName>
    <alternativeName>
        <fullName evidence="10">L-dopachrome tautomerase</fullName>
    </alternativeName>
    <alternativeName>
        <fullName evidence="11">Phenylpyruvate tautomerase</fullName>
    </alternativeName>
</protein>
<evidence type="ECO:0000256" key="1">
    <source>
        <dbReference type="ARBA" id="ARBA00004613"/>
    </source>
</evidence>
<dbReference type="KEGG" id="agb:108906535"/>
<comment type="catalytic activity">
    <reaction evidence="6">
        <text>3-phenylpyruvate = enol-phenylpyruvate</text>
        <dbReference type="Rhea" id="RHEA:17097"/>
        <dbReference type="ChEBI" id="CHEBI:16815"/>
        <dbReference type="ChEBI" id="CHEBI:18005"/>
        <dbReference type="EC" id="5.3.2.1"/>
    </reaction>
</comment>
<keyword evidence="5" id="KW-0413">Isomerase</keyword>
<dbReference type="PANTHER" id="PTHR11954:SF6">
    <property type="entry name" value="MACROPHAGE MIGRATION INHIBITORY FACTOR"/>
    <property type="match status" value="1"/>
</dbReference>
<keyword evidence="3" id="KW-0202">Cytokine</keyword>
<evidence type="ECO:0000256" key="9">
    <source>
        <dbReference type="ARBA" id="ARBA00039086"/>
    </source>
</evidence>
<dbReference type="PANTHER" id="PTHR11954">
    <property type="entry name" value="D-DOPACHROME DECARBOXYLASE"/>
    <property type="match status" value="1"/>
</dbReference>
<dbReference type="GeneID" id="108906535"/>
<evidence type="ECO:0000256" key="6">
    <source>
        <dbReference type="ARBA" id="ARBA00036735"/>
    </source>
</evidence>
<name>V5I9N1_ANOGL</name>